<proteinExistence type="predicted"/>
<dbReference type="Proteomes" id="UP000265520">
    <property type="component" value="Unassembled WGS sequence"/>
</dbReference>
<comment type="caution">
    <text evidence="1">The sequence shown here is derived from an EMBL/GenBank/DDBJ whole genome shotgun (WGS) entry which is preliminary data.</text>
</comment>
<dbReference type="AlphaFoldDB" id="A0A392RPW3"/>
<dbReference type="EMBL" id="LXQA010254864">
    <property type="protein sequence ID" value="MCI38359.1"/>
    <property type="molecule type" value="Genomic_DNA"/>
</dbReference>
<sequence>MHPKKIVAEMVNFHEDGVFVVCAEVVGIVDQ</sequence>
<keyword evidence="2" id="KW-1185">Reference proteome</keyword>
<organism evidence="1 2">
    <name type="scientific">Trifolium medium</name>
    <dbReference type="NCBI Taxonomy" id="97028"/>
    <lineage>
        <taxon>Eukaryota</taxon>
        <taxon>Viridiplantae</taxon>
        <taxon>Streptophyta</taxon>
        <taxon>Embryophyta</taxon>
        <taxon>Tracheophyta</taxon>
        <taxon>Spermatophyta</taxon>
        <taxon>Magnoliopsida</taxon>
        <taxon>eudicotyledons</taxon>
        <taxon>Gunneridae</taxon>
        <taxon>Pentapetalae</taxon>
        <taxon>rosids</taxon>
        <taxon>fabids</taxon>
        <taxon>Fabales</taxon>
        <taxon>Fabaceae</taxon>
        <taxon>Papilionoideae</taxon>
        <taxon>50 kb inversion clade</taxon>
        <taxon>NPAAA clade</taxon>
        <taxon>Hologalegina</taxon>
        <taxon>IRL clade</taxon>
        <taxon>Trifolieae</taxon>
        <taxon>Trifolium</taxon>
    </lineage>
</organism>
<accession>A0A392RPW3</accession>
<evidence type="ECO:0000313" key="2">
    <source>
        <dbReference type="Proteomes" id="UP000265520"/>
    </source>
</evidence>
<evidence type="ECO:0000313" key="1">
    <source>
        <dbReference type="EMBL" id="MCI38359.1"/>
    </source>
</evidence>
<feature type="non-terminal residue" evidence="1">
    <location>
        <position position="31"/>
    </location>
</feature>
<reference evidence="1 2" key="1">
    <citation type="journal article" date="2018" name="Front. Plant Sci.">
        <title>Red Clover (Trifolium pratense) and Zigzag Clover (T. medium) - A Picture of Genomic Similarities and Differences.</title>
        <authorList>
            <person name="Dluhosova J."/>
            <person name="Istvanek J."/>
            <person name="Nedelnik J."/>
            <person name="Repkova J."/>
        </authorList>
    </citation>
    <scope>NUCLEOTIDE SEQUENCE [LARGE SCALE GENOMIC DNA]</scope>
    <source>
        <strain evidence="2">cv. 10/8</strain>
        <tissue evidence="1">Leaf</tissue>
    </source>
</reference>
<protein>
    <submittedName>
        <fullName evidence="1">Uncharacterized protein</fullName>
    </submittedName>
</protein>
<name>A0A392RPW3_9FABA</name>